<dbReference type="GO" id="GO:0006783">
    <property type="term" value="P:heme biosynthetic process"/>
    <property type="evidence" value="ECO:0007669"/>
    <property type="project" value="TreeGrafter"/>
</dbReference>
<comment type="caution">
    <text evidence="4">The sequence shown here is derived from an EMBL/GenBank/DDBJ whole genome shotgun (WGS) entry which is preliminary data.</text>
</comment>
<keyword evidence="2" id="KW-0274">FAD</keyword>
<protein>
    <recommendedName>
        <fullName evidence="3">Amine oxidase domain-containing protein</fullName>
    </recommendedName>
</protein>
<dbReference type="Proteomes" id="UP000287033">
    <property type="component" value="Unassembled WGS sequence"/>
</dbReference>
<evidence type="ECO:0000259" key="3">
    <source>
        <dbReference type="Pfam" id="PF01593"/>
    </source>
</evidence>
<keyword evidence="1" id="KW-0285">Flavoprotein</keyword>
<dbReference type="Pfam" id="PF01593">
    <property type="entry name" value="Amino_oxidase"/>
    <property type="match status" value="1"/>
</dbReference>
<sequence length="156" mass="17126">MKADHIFSSVPAKVLSRILPPSWVAVCDSLQQIDSVSVTVVNLEYDGSVLPVTGFGHLVPSQESREILGVVYDSCSFPEQDRVGAPTTRLTVMMGGSWFREAFGDPETVTEGHLLQRARDTVRSHLGITQNPLRAIVKVHKVSKGFISVVNRLQVK</sequence>
<evidence type="ECO:0000256" key="1">
    <source>
        <dbReference type="ARBA" id="ARBA00022630"/>
    </source>
</evidence>
<feature type="domain" description="Amine oxidase" evidence="3">
    <location>
        <begin position="2"/>
        <end position="138"/>
    </location>
</feature>
<accession>A0A401THS5</accession>
<keyword evidence="5" id="KW-1185">Reference proteome</keyword>
<dbReference type="SUPFAM" id="SSF54373">
    <property type="entry name" value="FAD-linked reductases, C-terminal domain"/>
    <property type="match status" value="1"/>
</dbReference>
<dbReference type="GO" id="GO:0004729">
    <property type="term" value="F:oxygen-dependent protoporphyrinogen oxidase activity"/>
    <property type="evidence" value="ECO:0007669"/>
    <property type="project" value="TreeGrafter"/>
</dbReference>
<dbReference type="Gene3D" id="3.50.50.60">
    <property type="entry name" value="FAD/NAD(P)-binding domain"/>
    <property type="match status" value="1"/>
</dbReference>
<dbReference type="AlphaFoldDB" id="A0A401THS5"/>
<dbReference type="PANTHER" id="PTHR42923">
    <property type="entry name" value="PROTOPORPHYRINOGEN OXIDASE"/>
    <property type="match status" value="1"/>
</dbReference>
<dbReference type="EMBL" id="BEZZ01076839">
    <property type="protein sequence ID" value="GCC42166.1"/>
    <property type="molecule type" value="Genomic_DNA"/>
</dbReference>
<dbReference type="STRING" id="137246.A0A401THS5"/>
<dbReference type="InterPro" id="IPR036188">
    <property type="entry name" value="FAD/NAD-bd_sf"/>
</dbReference>
<organism evidence="4 5">
    <name type="scientific">Chiloscyllium punctatum</name>
    <name type="common">Brownbanded bambooshark</name>
    <name type="synonym">Hemiscyllium punctatum</name>
    <dbReference type="NCBI Taxonomy" id="137246"/>
    <lineage>
        <taxon>Eukaryota</taxon>
        <taxon>Metazoa</taxon>
        <taxon>Chordata</taxon>
        <taxon>Craniata</taxon>
        <taxon>Vertebrata</taxon>
        <taxon>Chondrichthyes</taxon>
        <taxon>Elasmobranchii</taxon>
        <taxon>Galeomorphii</taxon>
        <taxon>Galeoidea</taxon>
        <taxon>Orectolobiformes</taxon>
        <taxon>Hemiscylliidae</taxon>
        <taxon>Chiloscyllium</taxon>
    </lineage>
</organism>
<dbReference type="InterPro" id="IPR002937">
    <property type="entry name" value="Amino_oxidase"/>
</dbReference>
<dbReference type="PANTHER" id="PTHR42923:SF3">
    <property type="entry name" value="PROTOPORPHYRINOGEN OXIDASE"/>
    <property type="match status" value="1"/>
</dbReference>
<proteinExistence type="predicted"/>
<reference evidence="4 5" key="1">
    <citation type="journal article" date="2018" name="Nat. Ecol. Evol.">
        <title>Shark genomes provide insights into elasmobranch evolution and the origin of vertebrates.</title>
        <authorList>
            <person name="Hara Y"/>
            <person name="Yamaguchi K"/>
            <person name="Onimaru K"/>
            <person name="Kadota M"/>
            <person name="Koyanagi M"/>
            <person name="Keeley SD"/>
            <person name="Tatsumi K"/>
            <person name="Tanaka K"/>
            <person name="Motone F"/>
            <person name="Kageyama Y"/>
            <person name="Nozu R"/>
            <person name="Adachi N"/>
            <person name="Nishimura O"/>
            <person name="Nakagawa R"/>
            <person name="Tanegashima C"/>
            <person name="Kiyatake I"/>
            <person name="Matsumoto R"/>
            <person name="Murakumo K"/>
            <person name="Nishida K"/>
            <person name="Terakita A"/>
            <person name="Kuratani S"/>
            <person name="Sato K"/>
            <person name="Hyodo S Kuraku.S."/>
        </authorList>
    </citation>
    <scope>NUCLEOTIDE SEQUENCE [LARGE SCALE GENOMIC DNA]</scope>
</reference>
<name>A0A401THS5_CHIPU</name>
<dbReference type="GO" id="GO:0005743">
    <property type="term" value="C:mitochondrial inner membrane"/>
    <property type="evidence" value="ECO:0007669"/>
    <property type="project" value="TreeGrafter"/>
</dbReference>
<evidence type="ECO:0000256" key="2">
    <source>
        <dbReference type="ARBA" id="ARBA00022827"/>
    </source>
</evidence>
<dbReference type="OMA" id="VYDSCSF"/>
<evidence type="ECO:0000313" key="4">
    <source>
        <dbReference type="EMBL" id="GCC42166.1"/>
    </source>
</evidence>
<gene>
    <name evidence="4" type="ORF">chiPu_0026319</name>
</gene>
<evidence type="ECO:0000313" key="5">
    <source>
        <dbReference type="Proteomes" id="UP000287033"/>
    </source>
</evidence>
<dbReference type="OrthoDB" id="419752at2759"/>
<dbReference type="InterPro" id="IPR050464">
    <property type="entry name" value="Zeta_carotene_desat/Oxidored"/>
</dbReference>
<feature type="non-terminal residue" evidence="4">
    <location>
        <position position="156"/>
    </location>
</feature>